<protein>
    <recommendedName>
        <fullName evidence="1">Aminoglycoside phosphotransferase domain-containing protein</fullName>
    </recommendedName>
</protein>
<evidence type="ECO:0000259" key="1">
    <source>
        <dbReference type="Pfam" id="PF01636"/>
    </source>
</evidence>
<dbReference type="SUPFAM" id="SSF118310">
    <property type="entry name" value="AN1-like Zinc finger"/>
    <property type="match status" value="1"/>
</dbReference>
<reference evidence="2" key="1">
    <citation type="submission" date="2013-07" db="EMBL/GenBank/DDBJ databases">
        <authorList>
            <consortium name="The Broad Institute Genome Sequencing Platform"/>
            <person name="Cuomo C."/>
            <person name="Litvintseva A."/>
            <person name="Chen Y."/>
            <person name="Heitman J."/>
            <person name="Sun S."/>
            <person name="Springer D."/>
            <person name="Dromer F."/>
            <person name="Young S.K."/>
            <person name="Zeng Q."/>
            <person name="Gargeya S."/>
            <person name="Fitzgerald M."/>
            <person name="Abouelleil A."/>
            <person name="Alvarado L."/>
            <person name="Berlin A.M."/>
            <person name="Chapman S.B."/>
            <person name="Dewar J."/>
            <person name="Goldberg J."/>
            <person name="Griggs A."/>
            <person name="Gujja S."/>
            <person name="Hansen M."/>
            <person name="Howarth C."/>
            <person name="Imamovic A."/>
            <person name="Larimer J."/>
            <person name="McCowan C."/>
            <person name="Murphy C."/>
            <person name="Pearson M."/>
            <person name="Priest M."/>
            <person name="Roberts A."/>
            <person name="Saif S."/>
            <person name="Shea T."/>
            <person name="Sykes S."/>
            <person name="Wortman J."/>
            <person name="Nusbaum C."/>
            <person name="Birren B."/>
        </authorList>
    </citation>
    <scope>NUCLEOTIDE SEQUENCE</scope>
    <source>
        <strain evidence="2">CBS 10737</strain>
    </source>
</reference>
<dbReference type="InterPro" id="IPR011009">
    <property type="entry name" value="Kinase-like_dom_sf"/>
</dbReference>
<dbReference type="InterPro" id="IPR002575">
    <property type="entry name" value="Aminoglycoside_PTrfase"/>
</dbReference>
<organism evidence="2 3">
    <name type="scientific">Kwoniella pini CBS 10737</name>
    <dbReference type="NCBI Taxonomy" id="1296096"/>
    <lineage>
        <taxon>Eukaryota</taxon>
        <taxon>Fungi</taxon>
        <taxon>Dikarya</taxon>
        <taxon>Basidiomycota</taxon>
        <taxon>Agaricomycotina</taxon>
        <taxon>Tremellomycetes</taxon>
        <taxon>Tremellales</taxon>
        <taxon>Cryptococcaceae</taxon>
        <taxon>Kwoniella</taxon>
    </lineage>
</organism>
<reference evidence="2" key="2">
    <citation type="submission" date="2024-02" db="EMBL/GenBank/DDBJ databases">
        <title>Comparative genomics of Cryptococcus and Kwoniella reveals pathogenesis evolution and contrasting modes of karyotype evolution via chromosome fusion or intercentromeric recombination.</title>
        <authorList>
            <person name="Coelho M.A."/>
            <person name="David-Palma M."/>
            <person name="Shea T."/>
            <person name="Bowers K."/>
            <person name="McGinley-Smith S."/>
            <person name="Mohammad A.W."/>
            <person name="Gnirke A."/>
            <person name="Yurkov A.M."/>
            <person name="Nowrousian M."/>
            <person name="Sun S."/>
            <person name="Cuomo C.A."/>
            <person name="Heitman J."/>
        </authorList>
    </citation>
    <scope>NUCLEOTIDE SEQUENCE</scope>
    <source>
        <strain evidence="2">CBS 10737</strain>
    </source>
</reference>
<sequence>MPELIEWPCDFPTCQNTVMSYDTSCYWCHGIWCSDHIQNELHLCASAQQIENRQDRNKELQRIKESADAEQLNKLLNQVRQHQDTFIAQAEQIRTGHKCKMEIPSEYHILQESKWFAYCNVHFLILYDDGIKWLLRIRQNRGHRLPSEITTPVIQSEVATLNFLKRHGIPVPGAHLPLHLINDEVHTNTTGLDYFFYEFIEGTPLDLPTTGYFGEISLPEEKLRLFVDEYARINIQLSNLKLPFKQLGCIYPSADRFGEVVGPIVTRGCFMNPKPPHFMGPFHTHKELLLAKIDAALRYSKVNGLQGEDTLDEYLWHLELRELVEASQKLGKIPTELFIKHDDKKGDELMVDENGHMLGIIDWEWAYVTTKEDAFSTPAIFNRTFDFFKNGSNELTYAEKLLIDAYERQGKADLADCVRSSRLYVRLDRIGLYDSAYKKSGFREVFGDDIPKDFSPPGDDIGWRGYMIKRYEHDQNLKEVIQKYGT</sequence>
<dbReference type="InterPro" id="IPR051678">
    <property type="entry name" value="AGP_Transferase"/>
</dbReference>
<name>A0AAJ8L3P5_9TREE</name>
<dbReference type="AlphaFoldDB" id="A0AAJ8L3P5"/>
<dbReference type="PANTHER" id="PTHR21310:SF15">
    <property type="entry name" value="AMINOGLYCOSIDE PHOSPHOTRANSFERASE DOMAIN-CONTAINING PROTEIN"/>
    <property type="match status" value="1"/>
</dbReference>
<proteinExistence type="predicted"/>
<dbReference type="RefSeq" id="XP_019007640.2">
    <property type="nucleotide sequence ID" value="XM_019159346.2"/>
</dbReference>
<dbReference type="KEGG" id="kpin:30176024"/>
<keyword evidence="3" id="KW-1185">Reference proteome</keyword>
<dbReference type="SUPFAM" id="SSF56112">
    <property type="entry name" value="Protein kinase-like (PK-like)"/>
    <property type="match status" value="1"/>
</dbReference>
<evidence type="ECO:0000313" key="3">
    <source>
        <dbReference type="Proteomes" id="UP000094020"/>
    </source>
</evidence>
<evidence type="ECO:0000313" key="2">
    <source>
        <dbReference type="EMBL" id="WWC68360.1"/>
    </source>
</evidence>
<gene>
    <name evidence="2" type="ORF">I206_102285</name>
</gene>
<dbReference type="GeneID" id="30176024"/>
<accession>A0AAJ8L3P5</accession>
<dbReference type="Proteomes" id="UP000094020">
    <property type="component" value="Chromosome 3"/>
</dbReference>
<feature type="domain" description="Aminoglycoside phosphotransferase" evidence="1">
    <location>
        <begin position="124"/>
        <end position="366"/>
    </location>
</feature>
<dbReference type="EMBL" id="CP144521">
    <property type="protein sequence ID" value="WWC68360.1"/>
    <property type="molecule type" value="Genomic_DNA"/>
</dbReference>
<dbReference type="Gene3D" id="4.10.1110.10">
    <property type="entry name" value="AN1-like Zinc finger"/>
    <property type="match status" value="1"/>
</dbReference>
<dbReference type="InterPro" id="IPR035896">
    <property type="entry name" value="AN1-like_Znf"/>
</dbReference>
<dbReference type="Pfam" id="PF01636">
    <property type="entry name" value="APH"/>
    <property type="match status" value="1"/>
</dbReference>
<dbReference type="PANTHER" id="PTHR21310">
    <property type="entry name" value="AMINOGLYCOSIDE PHOSPHOTRANSFERASE-RELATED-RELATED"/>
    <property type="match status" value="1"/>
</dbReference>